<protein>
    <recommendedName>
        <fullName evidence="7">B9 domain-containing protein 1</fullName>
    </recommendedName>
</protein>
<reference evidence="10" key="1">
    <citation type="submission" date="2024-02" db="UniProtKB">
        <authorList>
            <consortium name="WormBaseParasite"/>
        </authorList>
    </citation>
    <scope>IDENTIFICATION</scope>
</reference>
<keyword evidence="9" id="KW-1185">Reference proteome</keyword>
<proteinExistence type="inferred from homology"/>
<name>A0AAF3FLQ1_9BILA</name>
<dbReference type="Pfam" id="PF07162">
    <property type="entry name" value="B9-C2"/>
    <property type="match status" value="1"/>
</dbReference>
<evidence type="ECO:0000256" key="8">
    <source>
        <dbReference type="SAM" id="MobiDB-lite"/>
    </source>
</evidence>
<organism evidence="9 10">
    <name type="scientific">Mesorhabditis belari</name>
    <dbReference type="NCBI Taxonomy" id="2138241"/>
    <lineage>
        <taxon>Eukaryota</taxon>
        <taxon>Metazoa</taxon>
        <taxon>Ecdysozoa</taxon>
        <taxon>Nematoda</taxon>
        <taxon>Chromadorea</taxon>
        <taxon>Rhabditida</taxon>
        <taxon>Rhabditina</taxon>
        <taxon>Rhabditomorpha</taxon>
        <taxon>Rhabditoidea</taxon>
        <taxon>Rhabditidae</taxon>
        <taxon>Mesorhabditinae</taxon>
        <taxon>Mesorhabditis</taxon>
    </lineage>
</organism>
<evidence type="ECO:0000313" key="9">
    <source>
        <dbReference type="Proteomes" id="UP000887575"/>
    </source>
</evidence>
<sequence length="274" mass="30223">MSNGSKSSFVVVINGQITTANFPEQESLWLRYGFVAGPDWTVVAGETEGLSAACYKTPCRPFVIDLSFSVTYRSTNPFRWPRLVITCYGKDFFGNDVVKGYGMFTLPTTPGRHNLESACATPEASTSFQNILGMIWGRRPELVDPNIMALSEGREVLRMSTEGLVNATFEVLHKDLKKSGFDWDFSSMRTPSIAPLPDFEPFQESRLEAASLGASLGASLAVPSARFTSHSDLLSPTVEVEREESGASGEDEWRPQVQETQETRVSRPLPQPLP</sequence>
<keyword evidence="3" id="KW-0970">Cilium biogenesis/degradation</keyword>
<dbReference type="InterPro" id="IPR010796">
    <property type="entry name" value="C2_B9-type_dom"/>
</dbReference>
<dbReference type="PANTHER" id="PTHR12968:SF1">
    <property type="entry name" value="B9 DOMAIN-CONTAINING PROTEIN 1"/>
    <property type="match status" value="1"/>
</dbReference>
<dbReference type="GO" id="GO:0060271">
    <property type="term" value="P:cilium assembly"/>
    <property type="evidence" value="ECO:0007669"/>
    <property type="project" value="TreeGrafter"/>
</dbReference>
<evidence type="ECO:0000256" key="3">
    <source>
        <dbReference type="ARBA" id="ARBA00022794"/>
    </source>
</evidence>
<dbReference type="Proteomes" id="UP000887575">
    <property type="component" value="Unassembled WGS sequence"/>
</dbReference>
<evidence type="ECO:0000313" key="10">
    <source>
        <dbReference type="WBParaSite" id="MBELARI_LOCUS7678"/>
    </source>
</evidence>
<dbReference type="PROSITE" id="PS51381">
    <property type="entry name" value="C2_B9"/>
    <property type="match status" value="1"/>
</dbReference>
<dbReference type="WBParaSite" id="MBELARI_LOCUS7678">
    <property type="protein sequence ID" value="MBELARI_LOCUS7678"/>
    <property type="gene ID" value="MBELARI_LOCUS7678"/>
</dbReference>
<comment type="similarity">
    <text evidence="6">Belongs to the B9D family.</text>
</comment>
<keyword evidence="5" id="KW-0966">Cell projection</keyword>
<evidence type="ECO:0000256" key="2">
    <source>
        <dbReference type="ARBA" id="ARBA00022490"/>
    </source>
</evidence>
<evidence type="ECO:0000256" key="5">
    <source>
        <dbReference type="ARBA" id="ARBA00023273"/>
    </source>
</evidence>
<evidence type="ECO:0000256" key="6">
    <source>
        <dbReference type="ARBA" id="ARBA00038411"/>
    </source>
</evidence>
<dbReference type="PANTHER" id="PTHR12968">
    <property type="entry name" value="B9 DOMAIN-CONTAINING"/>
    <property type="match status" value="1"/>
</dbReference>
<keyword evidence="4" id="KW-0206">Cytoskeleton</keyword>
<dbReference type="GO" id="GO:0036038">
    <property type="term" value="C:MKS complex"/>
    <property type="evidence" value="ECO:0007669"/>
    <property type="project" value="TreeGrafter"/>
</dbReference>
<evidence type="ECO:0000256" key="7">
    <source>
        <dbReference type="ARBA" id="ARBA00039274"/>
    </source>
</evidence>
<keyword evidence="2" id="KW-0963">Cytoplasm</keyword>
<feature type="region of interest" description="Disordered" evidence="8">
    <location>
        <begin position="232"/>
        <end position="274"/>
    </location>
</feature>
<comment type="subcellular location">
    <subcellularLocation>
        <location evidence="1">Cytoplasm</location>
        <location evidence="1">Cytoskeleton</location>
        <location evidence="1">Cilium basal body</location>
    </subcellularLocation>
</comment>
<evidence type="ECO:0000256" key="1">
    <source>
        <dbReference type="ARBA" id="ARBA00004120"/>
    </source>
</evidence>
<evidence type="ECO:0000256" key="4">
    <source>
        <dbReference type="ARBA" id="ARBA00023212"/>
    </source>
</evidence>
<accession>A0AAF3FLQ1</accession>
<dbReference type="AlphaFoldDB" id="A0AAF3FLQ1"/>